<gene>
    <name evidence="2" type="ORF">VNI00_005418</name>
</gene>
<feature type="compositionally biased region" description="Acidic residues" evidence="1">
    <location>
        <begin position="26"/>
        <end position="39"/>
    </location>
</feature>
<evidence type="ECO:0000313" key="2">
    <source>
        <dbReference type="EMBL" id="KAK7049987.1"/>
    </source>
</evidence>
<accession>A0AAW0DDI5</accession>
<feature type="compositionally biased region" description="Basic residues" evidence="1">
    <location>
        <begin position="75"/>
        <end position="87"/>
    </location>
</feature>
<keyword evidence="3" id="KW-1185">Reference proteome</keyword>
<dbReference type="EMBL" id="JAYKXP010000015">
    <property type="protein sequence ID" value="KAK7049987.1"/>
    <property type="molecule type" value="Genomic_DNA"/>
</dbReference>
<feature type="compositionally biased region" description="Basic and acidic residues" evidence="1">
    <location>
        <begin position="63"/>
        <end position="74"/>
    </location>
</feature>
<evidence type="ECO:0000256" key="1">
    <source>
        <dbReference type="SAM" id="MobiDB-lite"/>
    </source>
</evidence>
<reference evidence="2 3" key="1">
    <citation type="submission" date="2024-01" db="EMBL/GenBank/DDBJ databases">
        <title>A draft genome for a cacao thread blight-causing isolate of Paramarasmius palmivorus.</title>
        <authorList>
            <person name="Baruah I.K."/>
            <person name="Bukari Y."/>
            <person name="Amoako-Attah I."/>
            <person name="Meinhardt L.W."/>
            <person name="Bailey B.A."/>
            <person name="Cohen S.P."/>
        </authorList>
    </citation>
    <scope>NUCLEOTIDE SEQUENCE [LARGE SCALE GENOMIC DNA]</scope>
    <source>
        <strain evidence="2 3">GH-12</strain>
    </source>
</reference>
<evidence type="ECO:0000313" key="3">
    <source>
        <dbReference type="Proteomes" id="UP001383192"/>
    </source>
</evidence>
<proteinExistence type="predicted"/>
<organism evidence="2 3">
    <name type="scientific">Paramarasmius palmivorus</name>
    <dbReference type="NCBI Taxonomy" id="297713"/>
    <lineage>
        <taxon>Eukaryota</taxon>
        <taxon>Fungi</taxon>
        <taxon>Dikarya</taxon>
        <taxon>Basidiomycota</taxon>
        <taxon>Agaricomycotina</taxon>
        <taxon>Agaricomycetes</taxon>
        <taxon>Agaricomycetidae</taxon>
        <taxon>Agaricales</taxon>
        <taxon>Marasmiineae</taxon>
        <taxon>Marasmiaceae</taxon>
        <taxon>Paramarasmius</taxon>
    </lineage>
</organism>
<protein>
    <submittedName>
        <fullName evidence="2">Uncharacterized protein</fullName>
    </submittedName>
</protein>
<comment type="caution">
    <text evidence="2">The sequence shown here is derived from an EMBL/GenBank/DDBJ whole genome shotgun (WGS) entry which is preliminary data.</text>
</comment>
<dbReference type="AlphaFoldDB" id="A0AAW0DDI5"/>
<feature type="compositionally biased region" description="Polar residues" evidence="1">
    <location>
        <begin position="40"/>
        <end position="50"/>
    </location>
</feature>
<feature type="compositionally biased region" description="Polar residues" evidence="1">
    <location>
        <begin position="145"/>
        <end position="154"/>
    </location>
</feature>
<feature type="region of interest" description="Disordered" evidence="1">
    <location>
        <begin position="18"/>
        <end position="167"/>
    </location>
</feature>
<dbReference type="Proteomes" id="UP001383192">
    <property type="component" value="Unassembled WGS sequence"/>
</dbReference>
<sequence length="360" mass="41438">MFNNSTIHHAIIHIHDQDSTGYSYDDPIDLSESDDDDDGIQNTESESNAYSREHMNWACGTAHDCDPKDSEAQKQNKKQPKKRRRRQGTREHNDFTVSNQSTLYHRDSKHDNSARHPSRLNIDEPDDLSTVDSFRIPTDVESELAPSSENNAFSRQEWCSDPSTSNHPWSEELDHLENDLLVLEEKYAELGRVLQDTQAVIHQDSDQLRHSNRMAGAAWKRRKKSNLPRTVVNGRTHSAVDLERLATLIRKVISITTQMKEIVNKIERLKLRETEAYLQLADSNTVVTEGELHRLDFKHHVEFGYAFYRETRTYFHVHGPLSLALAIQENIDDLQRTVASQPTTPGQKIPDSYRGLHLRV</sequence>
<name>A0AAW0DDI5_9AGAR</name>
<feature type="compositionally biased region" description="Basic and acidic residues" evidence="1">
    <location>
        <begin position="104"/>
        <end position="114"/>
    </location>
</feature>